<keyword evidence="3" id="KW-1185">Reference proteome</keyword>
<sequence>MLPSIRKTITITFLAVVTHYTTISNAQTTQTATLYTVLTSGQQASPTSLDPNIDKGGAGSVTFSPIETAKDGSETTYLEEMVFTKVFVPIISGADELTGIPSTITVSATVVESANGFHATLGPIPDNAGALAGQISEENCVFDGDGNATCVFIAGEVSGKVEMLTTRTVQGTEVPFTTLTAVMNGDGSGDMSLRVFGMTLTSGGFASWRVLRSAAGVVTVVAGLGLGTWLPL</sequence>
<proteinExistence type="predicted"/>
<accession>A0A8H5C7R2</accession>
<evidence type="ECO:0000256" key="1">
    <source>
        <dbReference type="SAM" id="SignalP"/>
    </source>
</evidence>
<reference evidence="2 3" key="1">
    <citation type="journal article" date="2020" name="ISME J.">
        <title>Uncovering the hidden diversity of litter-decomposition mechanisms in mushroom-forming fungi.</title>
        <authorList>
            <person name="Floudas D."/>
            <person name="Bentzer J."/>
            <person name="Ahren D."/>
            <person name="Johansson T."/>
            <person name="Persson P."/>
            <person name="Tunlid A."/>
        </authorList>
    </citation>
    <scope>NUCLEOTIDE SEQUENCE [LARGE SCALE GENOMIC DNA]</scope>
    <source>
        <strain evidence="2 3">CBS 291.85</strain>
    </source>
</reference>
<keyword evidence="1" id="KW-0732">Signal</keyword>
<organism evidence="2 3">
    <name type="scientific">Tetrapyrgos nigripes</name>
    <dbReference type="NCBI Taxonomy" id="182062"/>
    <lineage>
        <taxon>Eukaryota</taxon>
        <taxon>Fungi</taxon>
        <taxon>Dikarya</taxon>
        <taxon>Basidiomycota</taxon>
        <taxon>Agaricomycotina</taxon>
        <taxon>Agaricomycetes</taxon>
        <taxon>Agaricomycetidae</taxon>
        <taxon>Agaricales</taxon>
        <taxon>Marasmiineae</taxon>
        <taxon>Marasmiaceae</taxon>
        <taxon>Tetrapyrgos</taxon>
    </lineage>
</organism>
<dbReference type="Proteomes" id="UP000559256">
    <property type="component" value="Unassembled WGS sequence"/>
</dbReference>
<protein>
    <submittedName>
        <fullName evidence="2">Uncharacterized protein</fullName>
    </submittedName>
</protein>
<comment type="caution">
    <text evidence="2">The sequence shown here is derived from an EMBL/GenBank/DDBJ whole genome shotgun (WGS) entry which is preliminary data.</text>
</comment>
<feature type="signal peptide" evidence="1">
    <location>
        <begin position="1"/>
        <end position="26"/>
    </location>
</feature>
<evidence type="ECO:0000313" key="2">
    <source>
        <dbReference type="EMBL" id="KAF5336810.1"/>
    </source>
</evidence>
<name>A0A8H5C7R2_9AGAR</name>
<dbReference type="EMBL" id="JAACJM010000220">
    <property type="protein sequence ID" value="KAF5336810.1"/>
    <property type="molecule type" value="Genomic_DNA"/>
</dbReference>
<gene>
    <name evidence="2" type="ORF">D9758_015845</name>
</gene>
<dbReference type="AlphaFoldDB" id="A0A8H5C7R2"/>
<feature type="chain" id="PRO_5034446950" evidence="1">
    <location>
        <begin position="27"/>
        <end position="232"/>
    </location>
</feature>
<evidence type="ECO:0000313" key="3">
    <source>
        <dbReference type="Proteomes" id="UP000559256"/>
    </source>
</evidence>